<evidence type="ECO:0000313" key="2">
    <source>
        <dbReference type="Proteomes" id="UP000268857"/>
    </source>
</evidence>
<comment type="caution">
    <text evidence="1">The sequence shown here is derived from an EMBL/GenBank/DDBJ whole genome shotgun (WGS) entry which is preliminary data.</text>
</comment>
<gene>
    <name evidence="1" type="ORF">PCC6912_50630</name>
</gene>
<protein>
    <submittedName>
        <fullName evidence="1">Uncharacterized protein</fullName>
    </submittedName>
</protein>
<dbReference type="RefSeq" id="WP_016879490.1">
    <property type="nucleotide sequence ID" value="NZ_AJLN01000060.1"/>
</dbReference>
<accession>A0A3S1FBR7</accession>
<dbReference type="OrthoDB" id="9949828at2"/>
<sequence length="73" mass="8489">MVLTKSDDSKLVCFVMGAKIIRRYEPQAEMSVNNGFIYVGNYELSYSRMTQLEKEMMESLGWIEGDESWAFYA</sequence>
<keyword evidence="2" id="KW-1185">Reference proteome</keyword>
<dbReference type="Proteomes" id="UP000268857">
    <property type="component" value="Unassembled WGS sequence"/>
</dbReference>
<dbReference type="STRING" id="211165.GCA_000317285_01838"/>
<dbReference type="EMBL" id="RSCJ01000027">
    <property type="protein sequence ID" value="RUR74885.1"/>
    <property type="molecule type" value="Genomic_DNA"/>
</dbReference>
<organism evidence="1 2">
    <name type="scientific">Chlorogloeopsis fritschii PCC 6912</name>
    <dbReference type="NCBI Taxonomy" id="211165"/>
    <lineage>
        <taxon>Bacteria</taxon>
        <taxon>Bacillati</taxon>
        <taxon>Cyanobacteriota</taxon>
        <taxon>Cyanophyceae</taxon>
        <taxon>Nostocales</taxon>
        <taxon>Chlorogloeopsidaceae</taxon>
        <taxon>Chlorogloeopsis</taxon>
    </lineage>
</organism>
<reference evidence="1 2" key="1">
    <citation type="journal article" date="2019" name="Genome Biol. Evol.">
        <title>Day and night: Metabolic profiles and evolutionary relationships of six axenic non-marine cyanobacteria.</title>
        <authorList>
            <person name="Will S.E."/>
            <person name="Henke P."/>
            <person name="Boedeker C."/>
            <person name="Huang S."/>
            <person name="Brinkmann H."/>
            <person name="Rohde M."/>
            <person name="Jarek M."/>
            <person name="Friedl T."/>
            <person name="Seufert S."/>
            <person name="Schumacher M."/>
            <person name="Overmann J."/>
            <person name="Neumann-Schaal M."/>
            <person name="Petersen J."/>
        </authorList>
    </citation>
    <scope>NUCLEOTIDE SEQUENCE [LARGE SCALE GENOMIC DNA]</scope>
    <source>
        <strain evidence="1 2">PCC 6912</strain>
    </source>
</reference>
<evidence type="ECO:0000313" key="1">
    <source>
        <dbReference type="EMBL" id="RUR74885.1"/>
    </source>
</evidence>
<name>A0A3S1FBR7_CHLFR</name>
<proteinExistence type="predicted"/>
<dbReference type="AlphaFoldDB" id="A0A3S1FBR7"/>